<dbReference type="Pfam" id="PF25600">
    <property type="entry name" value="TRIM_CC"/>
    <property type="match status" value="1"/>
</dbReference>
<dbReference type="GO" id="GO:0008270">
    <property type="term" value="F:zinc ion binding"/>
    <property type="evidence" value="ECO:0007669"/>
    <property type="project" value="UniProtKB-KW"/>
</dbReference>
<comment type="caution">
    <text evidence="6">The sequence shown here is derived from an EMBL/GenBank/DDBJ whole genome shotgun (WGS) entry which is preliminary data.</text>
</comment>
<dbReference type="PANTHER" id="PTHR25465:SF5">
    <property type="entry name" value="E3 UBIQUITIN_ISG15 LIGASE TRIM25-RELATED"/>
    <property type="match status" value="1"/>
</dbReference>
<evidence type="ECO:0000259" key="5">
    <source>
        <dbReference type="Pfam" id="PF25600"/>
    </source>
</evidence>
<name>A0A9D3S8W1_9TELE</name>
<gene>
    <name evidence="6" type="ORF">KOW79_020502</name>
</gene>
<dbReference type="PANTHER" id="PTHR25465">
    <property type="entry name" value="B-BOX DOMAIN CONTAINING"/>
    <property type="match status" value="1"/>
</dbReference>
<evidence type="ECO:0000256" key="1">
    <source>
        <dbReference type="ARBA" id="ARBA00022723"/>
    </source>
</evidence>
<evidence type="ECO:0000256" key="4">
    <source>
        <dbReference type="SAM" id="MobiDB-lite"/>
    </source>
</evidence>
<feature type="domain" description="TRIM8/14/16/25/29/45/65 coiled-coil region" evidence="5">
    <location>
        <begin position="43"/>
        <end position="143"/>
    </location>
</feature>
<reference evidence="6 7" key="1">
    <citation type="submission" date="2021-06" db="EMBL/GenBank/DDBJ databases">
        <title>Chromosome-level genome assembly of the red-tail catfish (Hemibagrus wyckioides).</title>
        <authorList>
            <person name="Shao F."/>
        </authorList>
    </citation>
    <scope>NUCLEOTIDE SEQUENCE [LARGE SCALE GENOMIC DNA]</scope>
    <source>
        <strain evidence="6">EC202008001</strain>
        <tissue evidence="6">Blood</tissue>
    </source>
</reference>
<protein>
    <recommendedName>
        <fullName evidence="5">TRIM8/14/16/25/29/45/65 coiled-coil region domain-containing protein</fullName>
    </recommendedName>
</protein>
<dbReference type="OrthoDB" id="9903688at2759"/>
<dbReference type="InterPro" id="IPR058030">
    <property type="entry name" value="TRIM8/14/16/25/29/45/65_CC"/>
</dbReference>
<evidence type="ECO:0000256" key="3">
    <source>
        <dbReference type="ARBA" id="ARBA00022833"/>
    </source>
</evidence>
<evidence type="ECO:0000256" key="2">
    <source>
        <dbReference type="ARBA" id="ARBA00022771"/>
    </source>
</evidence>
<evidence type="ECO:0000313" key="7">
    <source>
        <dbReference type="Proteomes" id="UP000824219"/>
    </source>
</evidence>
<dbReference type="InterPro" id="IPR051051">
    <property type="entry name" value="E3_ubiq-ligase_TRIM/RNF"/>
</dbReference>
<keyword evidence="1" id="KW-0479">Metal-binding</keyword>
<proteinExistence type="predicted"/>
<organism evidence="6 7">
    <name type="scientific">Hemibagrus wyckioides</name>
    <dbReference type="NCBI Taxonomy" id="337641"/>
    <lineage>
        <taxon>Eukaryota</taxon>
        <taxon>Metazoa</taxon>
        <taxon>Chordata</taxon>
        <taxon>Craniata</taxon>
        <taxon>Vertebrata</taxon>
        <taxon>Euteleostomi</taxon>
        <taxon>Actinopterygii</taxon>
        <taxon>Neopterygii</taxon>
        <taxon>Teleostei</taxon>
        <taxon>Ostariophysi</taxon>
        <taxon>Siluriformes</taxon>
        <taxon>Bagridae</taxon>
        <taxon>Hemibagrus</taxon>
    </lineage>
</organism>
<keyword evidence="7" id="KW-1185">Reference proteome</keyword>
<dbReference type="AlphaFoldDB" id="A0A9D3S8W1"/>
<feature type="compositionally biased region" description="Basic and acidic residues" evidence="4">
    <location>
        <begin position="17"/>
        <end position="47"/>
    </location>
</feature>
<dbReference type="EMBL" id="JAHKSW010000026">
    <property type="protein sequence ID" value="KAG7315636.1"/>
    <property type="molecule type" value="Genomic_DNA"/>
</dbReference>
<keyword evidence="2" id="KW-0863">Zinc-finger</keyword>
<keyword evidence="3" id="KW-0862">Zinc</keyword>
<accession>A0A9D3S8W1</accession>
<evidence type="ECO:0000313" key="6">
    <source>
        <dbReference type="EMBL" id="KAG7315636.1"/>
    </source>
</evidence>
<sequence length="194" mass="22700">MDTKHRDTTQDSWTMKIDADVSTERTEKQSELKDEKMKSQQRIQEKQKKVQELKQAVDKIKSRAQTAVEDSEGIFSEMISSMEKKRSEVIELIRAQEKAELNRAEQLLKQLELEITDLKRRVTELEQLLHTHDRMHFFQGFRSEKAIQGFLRGGIQQNPSTCCSSSEDFSLRAKEQRRFSEIFLLYDSGSKHST</sequence>
<feature type="region of interest" description="Disordered" evidence="4">
    <location>
        <begin position="1"/>
        <end position="47"/>
    </location>
</feature>
<dbReference type="Proteomes" id="UP000824219">
    <property type="component" value="Linkage Group LG26"/>
</dbReference>